<name>A0ABP3FKN6_9ACTN</name>
<keyword evidence="3" id="KW-1185">Reference proteome</keyword>
<gene>
    <name evidence="2" type="ORF">GCM10010302_69220</name>
</gene>
<organism evidence="2 3">
    <name type="scientific">Streptomyces polychromogenes</name>
    <dbReference type="NCBI Taxonomy" id="67342"/>
    <lineage>
        <taxon>Bacteria</taxon>
        <taxon>Bacillati</taxon>
        <taxon>Actinomycetota</taxon>
        <taxon>Actinomycetes</taxon>
        <taxon>Kitasatosporales</taxon>
        <taxon>Streptomycetaceae</taxon>
        <taxon>Streptomyces</taxon>
    </lineage>
</organism>
<sequence>MNLHTHRSENGPRPRLTVRAAGYIPDMTLTPHRSGALLLAAVSALFPLVASSAPAAALADPQPRHHGQQHAPVHPQSRWFHRHTTEEITRFLRNFYGSHGPSEQDRLQRVSQLLKDKQAHTPESDVLLCRPGTPQSITVGQATAMPSAFVGWATVTTTWPSGVTDTFTAYVRTDSRPITLDDVICAG</sequence>
<dbReference type="Proteomes" id="UP001501867">
    <property type="component" value="Unassembled WGS sequence"/>
</dbReference>
<proteinExistence type="predicted"/>
<evidence type="ECO:0000313" key="3">
    <source>
        <dbReference type="Proteomes" id="UP001501867"/>
    </source>
</evidence>
<accession>A0ABP3FKN6</accession>
<evidence type="ECO:0000256" key="1">
    <source>
        <dbReference type="SAM" id="MobiDB-lite"/>
    </source>
</evidence>
<reference evidence="3" key="1">
    <citation type="journal article" date="2019" name="Int. J. Syst. Evol. Microbiol.">
        <title>The Global Catalogue of Microorganisms (GCM) 10K type strain sequencing project: providing services to taxonomists for standard genome sequencing and annotation.</title>
        <authorList>
            <consortium name="The Broad Institute Genomics Platform"/>
            <consortium name="The Broad Institute Genome Sequencing Center for Infectious Disease"/>
            <person name="Wu L."/>
            <person name="Ma J."/>
        </authorList>
    </citation>
    <scope>NUCLEOTIDE SEQUENCE [LARGE SCALE GENOMIC DNA]</scope>
    <source>
        <strain evidence="3">JCM 4505</strain>
    </source>
</reference>
<protein>
    <submittedName>
        <fullName evidence="2">Uncharacterized protein</fullName>
    </submittedName>
</protein>
<evidence type="ECO:0000313" key="2">
    <source>
        <dbReference type="EMBL" id="GAA0320180.1"/>
    </source>
</evidence>
<feature type="region of interest" description="Disordered" evidence="1">
    <location>
        <begin position="57"/>
        <end position="78"/>
    </location>
</feature>
<dbReference type="EMBL" id="BAAABV010000028">
    <property type="protein sequence ID" value="GAA0320180.1"/>
    <property type="molecule type" value="Genomic_DNA"/>
</dbReference>
<comment type="caution">
    <text evidence="2">The sequence shown here is derived from an EMBL/GenBank/DDBJ whole genome shotgun (WGS) entry which is preliminary data.</text>
</comment>